<dbReference type="GO" id="GO:0031177">
    <property type="term" value="F:phosphopantetheine binding"/>
    <property type="evidence" value="ECO:0007669"/>
    <property type="project" value="InterPro"/>
</dbReference>
<evidence type="ECO:0000256" key="3">
    <source>
        <dbReference type="ARBA" id="ARBA00022450"/>
    </source>
</evidence>
<protein>
    <submittedName>
        <fullName evidence="6">Siderophore biosynthesis non-ribosomal peptide synthetase modules, Bacillibactin synthetase component F</fullName>
    </submittedName>
</protein>
<evidence type="ECO:0000256" key="1">
    <source>
        <dbReference type="ARBA" id="ARBA00001957"/>
    </source>
</evidence>
<dbReference type="InterPro" id="IPR000873">
    <property type="entry name" value="AMP-dep_synth/lig_dom"/>
</dbReference>
<dbReference type="GO" id="GO:0009239">
    <property type="term" value="P:enterobactin biosynthetic process"/>
    <property type="evidence" value="ECO:0007669"/>
    <property type="project" value="TreeGrafter"/>
</dbReference>
<dbReference type="SUPFAM" id="SSF52777">
    <property type="entry name" value="CoA-dependent acyltransferases"/>
    <property type="match status" value="2"/>
</dbReference>
<dbReference type="Pfam" id="PF00501">
    <property type="entry name" value="AMP-binding"/>
    <property type="match status" value="1"/>
</dbReference>
<dbReference type="InterPro" id="IPR020845">
    <property type="entry name" value="AMP-binding_CS"/>
</dbReference>
<dbReference type="PROSITE" id="PS00012">
    <property type="entry name" value="PHOSPHOPANTETHEINE"/>
    <property type="match status" value="1"/>
</dbReference>
<organism evidence="6 7">
    <name type="scientific">Streptomyces formicae</name>
    <dbReference type="NCBI Taxonomy" id="1616117"/>
    <lineage>
        <taxon>Bacteria</taxon>
        <taxon>Bacillati</taxon>
        <taxon>Actinomycetota</taxon>
        <taxon>Actinomycetes</taxon>
        <taxon>Kitasatosporales</taxon>
        <taxon>Streptomycetaceae</taxon>
        <taxon>Streptomyces</taxon>
    </lineage>
</organism>
<dbReference type="PROSITE" id="PS00455">
    <property type="entry name" value="AMP_BINDING"/>
    <property type="match status" value="1"/>
</dbReference>
<dbReference type="Gene3D" id="3.30.559.30">
    <property type="entry name" value="Nonribosomal peptide synthetase, condensation domain"/>
    <property type="match status" value="1"/>
</dbReference>
<dbReference type="InterPro" id="IPR029058">
    <property type="entry name" value="AB_hydrolase_fold"/>
</dbReference>
<evidence type="ECO:0000313" key="6">
    <source>
        <dbReference type="EMBL" id="ATL25321.1"/>
    </source>
</evidence>
<dbReference type="GO" id="GO:0008610">
    <property type="term" value="P:lipid biosynthetic process"/>
    <property type="evidence" value="ECO:0007669"/>
    <property type="project" value="UniProtKB-ARBA"/>
</dbReference>
<dbReference type="GO" id="GO:0009366">
    <property type="term" value="C:enterobactin synthetase complex"/>
    <property type="evidence" value="ECO:0007669"/>
    <property type="project" value="TreeGrafter"/>
</dbReference>
<dbReference type="GO" id="GO:0005829">
    <property type="term" value="C:cytosol"/>
    <property type="evidence" value="ECO:0007669"/>
    <property type="project" value="TreeGrafter"/>
</dbReference>
<dbReference type="PROSITE" id="PS50075">
    <property type="entry name" value="CARRIER"/>
    <property type="match status" value="1"/>
</dbReference>
<comment type="cofactor">
    <cofactor evidence="1">
        <name>pantetheine 4'-phosphate</name>
        <dbReference type="ChEBI" id="CHEBI:47942"/>
    </cofactor>
</comment>
<evidence type="ECO:0000313" key="7">
    <source>
        <dbReference type="Proteomes" id="UP000221011"/>
    </source>
</evidence>
<dbReference type="InterPro" id="IPR036736">
    <property type="entry name" value="ACP-like_sf"/>
</dbReference>
<keyword evidence="7" id="KW-1185">Reference proteome</keyword>
<dbReference type="InterPro" id="IPR009081">
    <property type="entry name" value="PP-bd_ACP"/>
</dbReference>
<dbReference type="FunFam" id="3.40.50.12780:FF:000012">
    <property type="entry name" value="Non-ribosomal peptide synthetase"/>
    <property type="match status" value="1"/>
</dbReference>
<dbReference type="PANTHER" id="PTHR45527">
    <property type="entry name" value="NONRIBOSOMAL PEPTIDE SYNTHETASE"/>
    <property type="match status" value="1"/>
</dbReference>
<dbReference type="SUPFAM" id="SSF53474">
    <property type="entry name" value="alpha/beta-Hydrolases"/>
    <property type="match status" value="1"/>
</dbReference>
<dbReference type="SUPFAM" id="SSF47336">
    <property type="entry name" value="ACP-like"/>
    <property type="match status" value="1"/>
</dbReference>
<dbReference type="FunFam" id="3.30.300.30:FF:000010">
    <property type="entry name" value="Enterobactin synthetase component F"/>
    <property type="match status" value="1"/>
</dbReference>
<dbReference type="NCBIfam" id="TIGR01733">
    <property type="entry name" value="AA-adenyl-dom"/>
    <property type="match status" value="1"/>
</dbReference>
<dbReference type="Gene3D" id="3.40.50.980">
    <property type="match status" value="2"/>
</dbReference>
<sequence>MPGPHDKVTPDHSSEYLPLLAAQRGIWFAQALAPTVTHHSIADCLDIEGPVDPALLQEAHHRVTTEMEALRLRFVEGAEGPMQYVDDSARPPAHYFDVSSEADPRAAAEAWMRTDMAKEVKLSEPPPFTTALFKLAADRFTLFRRVHHLLLDGGSLGVLHRRTAQVYTALAAGRTVDDNPFRPFRMLVESETAYLASTRRERDRKYWLERLSDRPEPVRLTTRRTAGGADVLTRRAALEPARLARLRAAAERFAVSWVELTTGITAAYTARMTSAPEVTIGMPVAARLTKVERDTPGMLTNPVPLRIATDAGTPLADFLKDTRAEARAAFQRSRYPSEELSRELGLLGTERRLWGPALNVMGFSHDLDFAGATARLRTLSHGHVADLMFTFFQTSADGSVDLIAAANADLHLPGELDAHVERFLHFMDGVAAADPGTPIGALPLLRAEEREQLLAWGAGPVKEIPEVGMHTLVEQWARRTPDAAAVELHGGPTHSYRDLNERSSRLARHLVSRGVGPGSVVGLSLPRSPELVAAVLGVLKTGAAFLPLDSAYPEDRLAFMVADASPALLLLHSSTAHLADVLDTESLLLDDPGLRRTLAELPGDDLTDDERTGPFDPGLPAYLIYTSGSTGRPKGVVVPHRGVVNITGAMLDRLGSGPGGRTLQFASASFDASVGEMTQSVLVGGTLVIAPSDRLAPGPDLARIIDEAGINDLVLAPSVLEVMSPDDLPPGVTITIVGEASSPDVVRRWSPVCRLINGYGPTEATISTAMSLPLSPADAEAPPIGKPLRNVRVRALDEHLELVPVGAVGELYVAGAGVTQGYRGRDELTAERFVRDPYGPEGSRMYRTGDLVRWTPEGDLVFVGRNDDQVSLRGYRIELGEVEAAIREVPGVARAAATVIEDETGDRRLIGYAVPEPGRRLDPAAVRTEIGDRLPGYLTPSQLVSLDELPLTASGKLDRNALPAPTAAAADRNQVPRTAAEEILAGLFARILKVPQVNIDDNFFDLGGHSLSATRLLGRIRSTLGRELSVGELFASPTVAGLARQLGDGVVRNRDDVLVPLRGTGKKTPLFCVHPADGQSWVYVRLAGHLPADIPLYGLQARSLTEEDGLPATLDELAAQYLDAVRTVQPFGPYRLLGWSFGAPAAHAMAVKLREQGEEVELLALLDGYPAQAGPDAAGDGMSEQEVLRALLDRFDCPVPDTAGEPLTIARTAEALRDSSEDPADLAEFDESRVAALVRTYRHTSALLSAHRPEPYDGDAVLFTATRGGAAGPTPHAESWDPFVRGRLARHDIDCAHDELTHASALAVVAQVITAGPDA</sequence>
<keyword evidence="3" id="KW-0596">Phosphopantetheine</keyword>
<dbReference type="EMBL" id="CP022685">
    <property type="protein sequence ID" value="ATL25321.1"/>
    <property type="molecule type" value="Genomic_DNA"/>
</dbReference>
<dbReference type="SUPFAM" id="SSF56801">
    <property type="entry name" value="Acetyl-CoA synthetase-like"/>
    <property type="match status" value="1"/>
</dbReference>
<dbReference type="FunFam" id="1.10.1200.10:FF:000005">
    <property type="entry name" value="Nonribosomal peptide synthetase 1"/>
    <property type="match status" value="1"/>
</dbReference>
<dbReference type="GO" id="GO:0047527">
    <property type="term" value="F:2,3-dihydroxybenzoate-serine ligase activity"/>
    <property type="evidence" value="ECO:0007669"/>
    <property type="project" value="TreeGrafter"/>
</dbReference>
<dbReference type="SMART" id="SM00823">
    <property type="entry name" value="PKS_PP"/>
    <property type="match status" value="1"/>
</dbReference>
<evidence type="ECO:0000256" key="4">
    <source>
        <dbReference type="ARBA" id="ARBA00022553"/>
    </source>
</evidence>
<evidence type="ECO:0000256" key="2">
    <source>
        <dbReference type="ARBA" id="ARBA00006432"/>
    </source>
</evidence>
<dbReference type="Pfam" id="PF13193">
    <property type="entry name" value="AMP-binding_C"/>
    <property type="match status" value="1"/>
</dbReference>
<gene>
    <name evidence="6" type="ORF">KY5_0303c</name>
</gene>
<proteinExistence type="inferred from homology"/>
<dbReference type="Proteomes" id="UP000221011">
    <property type="component" value="Chromosome"/>
</dbReference>
<dbReference type="InterPro" id="IPR045851">
    <property type="entry name" value="AMP-bd_C_sf"/>
</dbReference>
<dbReference type="Pfam" id="PF00668">
    <property type="entry name" value="Condensation"/>
    <property type="match status" value="1"/>
</dbReference>
<name>A0A291Q0R2_9ACTN</name>
<dbReference type="InterPro" id="IPR020806">
    <property type="entry name" value="PKS_PP-bd"/>
</dbReference>
<evidence type="ECO:0000259" key="5">
    <source>
        <dbReference type="PROSITE" id="PS50075"/>
    </source>
</evidence>
<dbReference type="Gene3D" id="3.30.300.30">
    <property type="match status" value="1"/>
</dbReference>
<dbReference type="Gene3D" id="2.30.38.10">
    <property type="entry name" value="Luciferase, Domain 3"/>
    <property type="match status" value="1"/>
</dbReference>
<dbReference type="PANTHER" id="PTHR45527:SF1">
    <property type="entry name" value="FATTY ACID SYNTHASE"/>
    <property type="match status" value="1"/>
</dbReference>
<accession>A0A291Q0R2</accession>
<dbReference type="InterPro" id="IPR023213">
    <property type="entry name" value="CAT-like_dom_sf"/>
</dbReference>
<feature type="domain" description="Carrier" evidence="5">
    <location>
        <begin position="975"/>
        <end position="1050"/>
    </location>
</feature>
<reference evidence="6 7" key="1">
    <citation type="submission" date="2017-08" db="EMBL/GenBank/DDBJ databases">
        <title>Complete Genome Sequence of Streptomyces formicae KY5, the formicamycin producer.</title>
        <authorList>
            <person name="Holmes N.A."/>
            <person name="Devine R."/>
            <person name="Qin Z."/>
            <person name="Seipke R.F."/>
            <person name="Wilkinson B."/>
            <person name="Hutchings M.I."/>
        </authorList>
    </citation>
    <scope>NUCLEOTIDE SEQUENCE [LARGE SCALE GENOMIC DNA]</scope>
    <source>
        <strain evidence="6 7">KY5</strain>
    </source>
</reference>
<dbReference type="InterPro" id="IPR010071">
    <property type="entry name" value="AA_adenyl_dom"/>
</dbReference>
<dbReference type="Gene3D" id="3.40.50.1820">
    <property type="entry name" value="alpha/beta hydrolase"/>
    <property type="match status" value="1"/>
</dbReference>
<dbReference type="Gene3D" id="3.30.559.10">
    <property type="entry name" value="Chloramphenicol acetyltransferase-like domain"/>
    <property type="match status" value="1"/>
</dbReference>
<comment type="similarity">
    <text evidence="2">Belongs to the ATP-dependent AMP-binding enzyme family.</text>
</comment>
<dbReference type="Pfam" id="PF00550">
    <property type="entry name" value="PP-binding"/>
    <property type="match status" value="1"/>
</dbReference>
<dbReference type="FunFam" id="3.40.50.980:FF:000001">
    <property type="entry name" value="Non-ribosomal peptide synthetase"/>
    <property type="match status" value="1"/>
</dbReference>
<dbReference type="Pfam" id="PF00975">
    <property type="entry name" value="Thioesterase"/>
    <property type="match status" value="1"/>
</dbReference>
<keyword evidence="4" id="KW-0597">Phosphoprotein</keyword>
<dbReference type="FunFam" id="2.30.38.10:FF:000001">
    <property type="entry name" value="Non-ribosomal peptide synthetase PvdI"/>
    <property type="match status" value="1"/>
</dbReference>
<dbReference type="InterPro" id="IPR001242">
    <property type="entry name" value="Condensation_dom"/>
</dbReference>
<dbReference type="InterPro" id="IPR001031">
    <property type="entry name" value="Thioesterase"/>
</dbReference>
<dbReference type="InterPro" id="IPR025110">
    <property type="entry name" value="AMP-bd_C"/>
</dbReference>
<dbReference type="GO" id="GO:0043041">
    <property type="term" value="P:amino acid activation for nonribosomal peptide biosynthetic process"/>
    <property type="evidence" value="ECO:0007669"/>
    <property type="project" value="TreeGrafter"/>
</dbReference>
<dbReference type="InterPro" id="IPR006162">
    <property type="entry name" value="Ppantetheine_attach_site"/>
</dbReference>
<dbReference type="KEGG" id="sfk:KY5_0303c"/>